<name>A0A6P6RQY3_9EIME</name>
<protein>
    <recommendedName>
        <fullName evidence="3">phosphoserine phosphatase</fullName>
        <ecNumber evidence="3">3.1.3.3</ecNumber>
    </recommendedName>
</protein>
<dbReference type="GeneID" id="34621784"/>
<dbReference type="RefSeq" id="XP_026189969.1">
    <property type="nucleotide sequence ID" value="XM_026334184.1"/>
</dbReference>
<dbReference type="PANTHER" id="PTHR43344">
    <property type="entry name" value="PHOSPHOSERINE PHOSPHATASE"/>
    <property type="match status" value="1"/>
</dbReference>
<dbReference type="InterPro" id="IPR023214">
    <property type="entry name" value="HAD_sf"/>
</dbReference>
<organism evidence="10 11">
    <name type="scientific">Cyclospora cayetanensis</name>
    <dbReference type="NCBI Taxonomy" id="88456"/>
    <lineage>
        <taxon>Eukaryota</taxon>
        <taxon>Sar</taxon>
        <taxon>Alveolata</taxon>
        <taxon>Apicomplexa</taxon>
        <taxon>Conoidasida</taxon>
        <taxon>Coccidia</taxon>
        <taxon>Eucoccidiorida</taxon>
        <taxon>Eimeriorina</taxon>
        <taxon>Eimeriidae</taxon>
        <taxon>Cyclospora</taxon>
    </lineage>
</organism>
<keyword evidence="4" id="KW-0028">Amino-acid biosynthesis</keyword>
<gene>
    <name evidence="11" type="primary">LOC34621784</name>
</gene>
<evidence type="ECO:0000256" key="3">
    <source>
        <dbReference type="ARBA" id="ARBA00012640"/>
    </source>
</evidence>
<evidence type="ECO:0000256" key="6">
    <source>
        <dbReference type="ARBA" id="ARBA00022801"/>
    </source>
</evidence>
<evidence type="ECO:0000256" key="2">
    <source>
        <dbReference type="ARBA" id="ARBA00005135"/>
    </source>
</evidence>
<dbReference type="SUPFAM" id="SSF56784">
    <property type="entry name" value="HAD-like"/>
    <property type="match status" value="1"/>
</dbReference>
<dbReference type="Proteomes" id="UP000515125">
    <property type="component" value="Unplaced"/>
</dbReference>
<feature type="compositionally biased region" description="Acidic residues" evidence="9">
    <location>
        <begin position="173"/>
        <end position="182"/>
    </location>
</feature>
<dbReference type="GO" id="GO:0006564">
    <property type="term" value="P:L-serine biosynthetic process"/>
    <property type="evidence" value="ECO:0007669"/>
    <property type="project" value="UniProtKB-KW"/>
</dbReference>
<keyword evidence="10" id="KW-1185">Reference proteome</keyword>
<dbReference type="Gene3D" id="3.40.50.1000">
    <property type="entry name" value="HAD superfamily/HAD-like"/>
    <property type="match status" value="2"/>
</dbReference>
<evidence type="ECO:0000313" key="11">
    <source>
        <dbReference type="RefSeq" id="XP_026189969.1"/>
    </source>
</evidence>
<comment type="pathway">
    <text evidence="2">Amino-acid biosynthesis; L-serine biosynthesis; L-serine from 3-phospho-D-glycerate: step 3/3.</text>
</comment>
<dbReference type="GO" id="GO:0036424">
    <property type="term" value="F:L-phosphoserine phosphatase activity"/>
    <property type="evidence" value="ECO:0007669"/>
    <property type="project" value="TreeGrafter"/>
</dbReference>
<comment type="cofactor">
    <cofactor evidence="1">
        <name>Mg(2+)</name>
        <dbReference type="ChEBI" id="CHEBI:18420"/>
    </cofactor>
</comment>
<dbReference type="AlphaFoldDB" id="A0A6P6RQY3"/>
<accession>A0A6P6RQY3</accession>
<dbReference type="GO" id="GO:0000287">
    <property type="term" value="F:magnesium ion binding"/>
    <property type="evidence" value="ECO:0007669"/>
    <property type="project" value="TreeGrafter"/>
</dbReference>
<dbReference type="InterPro" id="IPR050582">
    <property type="entry name" value="HAD-like_SerB"/>
</dbReference>
<keyword evidence="6" id="KW-0378">Hydrolase</keyword>
<evidence type="ECO:0000256" key="1">
    <source>
        <dbReference type="ARBA" id="ARBA00001946"/>
    </source>
</evidence>
<evidence type="ECO:0000256" key="5">
    <source>
        <dbReference type="ARBA" id="ARBA00022723"/>
    </source>
</evidence>
<evidence type="ECO:0000256" key="8">
    <source>
        <dbReference type="ARBA" id="ARBA00023299"/>
    </source>
</evidence>
<keyword evidence="8" id="KW-0718">Serine biosynthesis</keyword>
<dbReference type="OrthoDB" id="332447at2759"/>
<dbReference type="GO" id="GO:0005737">
    <property type="term" value="C:cytoplasm"/>
    <property type="evidence" value="ECO:0007669"/>
    <property type="project" value="TreeGrafter"/>
</dbReference>
<dbReference type="EC" id="3.1.3.3" evidence="3"/>
<keyword evidence="5" id="KW-0479">Metal-binding</keyword>
<dbReference type="InterPro" id="IPR036412">
    <property type="entry name" value="HAD-like_sf"/>
</dbReference>
<reference evidence="11" key="1">
    <citation type="submission" date="2025-08" db="UniProtKB">
        <authorList>
            <consortium name="RefSeq"/>
        </authorList>
    </citation>
    <scope>IDENTIFICATION</scope>
</reference>
<keyword evidence="7" id="KW-0460">Magnesium</keyword>
<evidence type="ECO:0000256" key="7">
    <source>
        <dbReference type="ARBA" id="ARBA00022842"/>
    </source>
</evidence>
<feature type="region of interest" description="Disordered" evidence="9">
    <location>
        <begin position="143"/>
        <end position="182"/>
    </location>
</feature>
<dbReference type="PANTHER" id="PTHR43344:SF2">
    <property type="entry name" value="PHOSPHOSERINE PHOSPHATASE"/>
    <property type="match status" value="1"/>
</dbReference>
<proteinExistence type="predicted"/>
<evidence type="ECO:0000256" key="4">
    <source>
        <dbReference type="ARBA" id="ARBA00022605"/>
    </source>
</evidence>
<dbReference type="Pfam" id="PF00702">
    <property type="entry name" value="Hydrolase"/>
    <property type="match status" value="1"/>
</dbReference>
<evidence type="ECO:0000313" key="10">
    <source>
        <dbReference type="Proteomes" id="UP000515125"/>
    </source>
</evidence>
<evidence type="ECO:0000256" key="9">
    <source>
        <dbReference type="SAM" id="MobiDB-lite"/>
    </source>
</evidence>
<sequence length="478" mass="50635">MLLQLRGEKGVPACRDALQAGTHAAEATEEAPSASPPARLAGDKAVSCVKFQTAQKEERYQQLEPAGALQPKGSSLSLAFLLYCLQRQGYRLSVYTTASMKAPHKEAQEAAQSFVAVISPVRQPTAPNGTCKVDGKALLKQRLPVPDRPPQQTAIAPGAHEDTTWRFSSDSSSSEDMEEEEEQEGCCTHMRRDGACNGKKAYELLIMQQPNLSVPFIAAVAAAVEVNGGVFSGSGGDFLLRPRSVAPLCLHLVCFDMDSTLIEEEVIDELAAERGVAAQVAAITRQAMGGSVAFAKSLRQRLSLLKGLDRFDSSSLGSETDPLLNSRKLVGEPRDPLITPEVKAQTLIELSTKLQDAQGKQLQAQLDKALQEGAGGHDEPNLQSLRALAAALEAATSAAAKAAAAGANAAAVGDGSNDILMLQAAATGIAFCAKEKVQAAVPLHLNRRDLCLLAFFLGISYPVWLLADAVPLNKTDNS</sequence>